<organism evidence="1 3">
    <name type="scientific">Jiella endophytica</name>
    <dbReference type="NCBI Taxonomy" id="2558362"/>
    <lineage>
        <taxon>Bacteria</taxon>
        <taxon>Pseudomonadati</taxon>
        <taxon>Pseudomonadota</taxon>
        <taxon>Alphaproteobacteria</taxon>
        <taxon>Hyphomicrobiales</taxon>
        <taxon>Aurantimonadaceae</taxon>
        <taxon>Jiella</taxon>
    </lineage>
</organism>
<name>A0A4Y8RGZ3_9HYPH</name>
<dbReference type="AlphaFoldDB" id="A0A4Y8RGZ3"/>
<dbReference type="EMBL" id="SOZD01000005">
    <property type="protein sequence ID" value="TFF20730.1"/>
    <property type="molecule type" value="Genomic_DNA"/>
</dbReference>
<proteinExistence type="predicted"/>
<reference evidence="1 3" key="1">
    <citation type="submission" date="2019-03" db="EMBL/GenBank/DDBJ databases">
        <title>Jiella endophytica sp. nov., a novel endophytic bacterium isolated from root of Ficus microcarpa Linn. f.</title>
        <authorList>
            <person name="Tuo L."/>
        </authorList>
    </citation>
    <scope>NUCLEOTIDE SEQUENCE [LARGE SCALE GENOMIC DNA]</scope>
    <source>
        <strain evidence="1 3">CBS5Q-3</strain>
    </source>
</reference>
<evidence type="ECO:0000313" key="2">
    <source>
        <dbReference type="EMBL" id="TFF27031.1"/>
    </source>
</evidence>
<keyword evidence="3" id="KW-1185">Reference proteome</keyword>
<dbReference type="EMBL" id="SOZD01000001">
    <property type="protein sequence ID" value="TFF27031.1"/>
    <property type="molecule type" value="Genomic_DNA"/>
</dbReference>
<evidence type="ECO:0000313" key="3">
    <source>
        <dbReference type="Proteomes" id="UP000298179"/>
    </source>
</evidence>
<gene>
    <name evidence="2" type="ORF">E3C22_00685</name>
    <name evidence="1" type="ORF">E3C22_17725</name>
</gene>
<evidence type="ECO:0000313" key="1">
    <source>
        <dbReference type="EMBL" id="TFF20730.1"/>
    </source>
</evidence>
<dbReference type="RefSeq" id="WP_134759246.1">
    <property type="nucleotide sequence ID" value="NZ_SOZD01000001.1"/>
</dbReference>
<dbReference type="Proteomes" id="UP000298179">
    <property type="component" value="Unassembled WGS sequence"/>
</dbReference>
<sequence length="152" mass="17070">MEFVEERVRTAKAYAEAFGGVSRVFANKAAVHALNERIKANWFQSALREKRSKLKLGDGILIVVSFHQRETFVGTVIKDAWPDVGPIASNPALAIHWYRQSPKLYAAPSGGFRREESYHWDRGGSAGQSIDDFPQLIGAEPRADRCYMPQHP</sequence>
<comment type="caution">
    <text evidence="1">The sequence shown here is derived from an EMBL/GenBank/DDBJ whole genome shotgun (WGS) entry which is preliminary data.</text>
</comment>
<protein>
    <submittedName>
        <fullName evidence="1">Uncharacterized protein</fullName>
    </submittedName>
</protein>
<accession>A0A4Y8RGZ3</accession>